<proteinExistence type="predicted"/>
<reference evidence="1" key="1">
    <citation type="journal article" date="2020" name="Cell">
        <title>Large-Scale Comparative Analyses of Tick Genomes Elucidate Their Genetic Diversity and Vector Capacities.</title>
        <authorList>
            <consortium name="Tick Genome and Microbiome Consortium (TIGMIC)"/>
            <person name="Jia N."/>
            <person name="Wang J."/>
            <person name="Shi W."/>
            <person name="Du L."/>
            <person name="Sun Y."/>
            <person name="Zhan W."/>
            <person name="Jiang J.F."/>
            <person name="Wang Q."/>
            <person name="Zhang B."/>
            <person name="Ji P."/>
            <person name="Bell-Sakyi L."/>
            <person name="Cui X.M."/>
            <person name="Yuan T.T."/>
            <person name="Jiang B.G."/>
            <person name="Yang W.F."/>
            <person name="Lam T.T."/>
            <person name="Chang Q.C."/>
            <person name="Ding S.J."/>
            <person name="Wang X.J."/>
            <person name="Zhu J.G."/>
            <person name="Ruan X.D."/>
            <person name="Zhao L."/>
            <person name="Wei J.T."/>
            <person name="Ye R.Z."/>
            <person name="Que T.C."/>
            <person name="Du C.H."/>
            <person name="Zhou Y.H."/>
            <person name="Cheng J.X."/>
            <person name="Dai P.F."/>
            <person name="Guo W.B."/>
            <person name="Han X.H."/>
            <person name="Huang E.J."/>
            <person name="Li L.F."/>
            <person name="Wei W."/>
            <person name="Gao Y.C."/>
            <person name="Liu J.Z."/>
            <person name="Shao H.Z."/>
            <person name="Wang X."/>
            <person name="Wang C.C."/>
            <person name="Yang T.C."/>
            <person name="Huo Q.B."/>
            <person name="Li W."/>
            <person name="Chen H.Y."/>
            <person name="Chen S.E."/>
            <person name="Zhou L.G."/>
            <person name="Ni X.B."/>
            <person name="Tian J.H."/>
            <person name="Sheng Y."/>
            <person name="Liu T."/>
            <person name="Pan Y.S."/>
            <person name="Xia L.Y."/>
            <person name="Li J."/>
            <person name="Zhao F."/>
            <person name="Cao W.C."/>
        </authorList>
    </citation>
    <scope>NUCLEOTIDE SEQUENCE</scope>
    <source>
        <strain evidence="1">Rsan-2018</strain>
    </source>
</reference>
<protein>
    <submittedName>
        <fullName evidence="1">Uncharacterized protein</fullName>
    </submittedName>
</protein>
<gene>
    <name evidence="1" type="ORF">HPB52_023987</name>
</gene>
<evidence type="ECO:0000313" key="1">
    <source>
        <dbReference type="EMBL" id="KAH7963949.1"/>
    </source>
</evidence>
<keyword evidence="2" id="KW-1185">Reference proteome</keyword>
<evidence type="ECO:0000313" key="2">
    <source>
        <dbReference type="Proteomes" id="UP000821837"/>
    </source>
</evidence>
<accession>A0A9D4Q3Z2</accession>
<dbReference type="AlphaFoldDB" id="A0A9D4Q3Z2"/>
<comment type="caution">
    <text evidence="1">The sequence shown here is derived from an EMBL/GenBank/DDBJ whole genome shotgun (WGS) entry which is preliminary data.</text>
</comment>
<reference evidence="1" key="2">
    <citation type="submission" date="2021-09" db="EMBL/GenBank/DDBJ databases">
        <authorList>
            <person name="Jia N."/>
            <person name="Wang J."/>
            <person name="Shi W."/>
            <person name="Du L."/>
            <person name="Sun Y."/>
            <person name="Zhan W."/>
            <person name="Jiang J."/>
            <person name="Wang Q."/>
            <person name="Zhang B."/>
            <person name="Ji P."/>
            <person name="Sakyi L.B."/>
            <person name="Cui X."/>
            <person name="Yuan T."/>
            <person name="Jiang B."/>
            <person name="Yang W."/>
            <person name="Lam T.T.-Y."/>
            <person name="Chang Q."/>
            <person name="Ding S."/>
            <person name="Wang X."/>
            <person name="Zhu J."/>
            <person name="Ruan X."/>
            <person name="Zhao L."/>
            <person name="Wei J."/>
            <person name="Que T."/>
            <person name="Du C."/>
            <person name="Cheng J."/>
            <person name="Dai P."/>
            <person name="Han X."/>
            <person name="Huang E."/>
            <person name="Gao Y."/>
            <person name="Liu J."/>
            <person name="Shao H."/>
            <person name="Ye R."/>
            <person name="Li L."/>
            <person name="Wei W."/>
            <person name="Wang X."/>
            <person name="Wang C."/>
            <person name="Huo Q."/>
            <person name="Li W."/>
            <person name="Guo W."/>
            <person name="Chen H."/>
            <person name="Chen S."/>
            <person name="Zhou L."/>
            <person name="Zhou L."/>
            <person name="Ni X."/>
            <person name="Tian J."/>
            <person name="Zhou Y."/>
            <person name="Sheng Y."/>
            <person name="Liu T."/>
            <person name="Pan Y."/>
            <person name="Xia L."/>
            <person name="Li J."/>
            <person name="Zhao F."/>
            <person name="Cao W."/>
        </authorList>
    </citation>
    <scope>NUCLEOTIDE SEQUENCE</scope>
    <source>
        <strain evidence="1">Rsan-2018</strain>
        <tissue evidence="1">Larvae</tissue>
    </source>
</reference>
<dbReference type="EMBL" id="JABSTV010001249">
    <property type="protein sequence ID" value="KAH7963949.1"/>
    <property type="molecule type" value="Genomic_DNA"/>
</dbReference>
<sequence>MLVVGQLLQPREQVVEEHMVTAVPQQPLVLELSSGHWYNKEAVAASHDIKTLPGSTNHSLTLDRDDYSAEATTIFIAGRIVLHGRRRRRSKRPQTTVPTLAV</sequence>
<name>A0A9D4Q3Z2_RHISA</name>
<organism evidence="1 2">
    <name type="scientific">Rhipicephalus sanguineus</name>
    <name type="common">Brown dog tick</name>
    <name type="synonym">Ixodes sanguineus</name>
    <dbReference type="NCBI Taxonomy" id="34632"/>
    <lineage>
        <taxon>Eukaryota</taxon>
        <taxon>Metazoa</taxon>
        <taxon>Ecdysozoa</taxon>
        <taxon>Arthropoda</taxon>
        <taxon>Chelicerata</taxon>
        <taxon>Arachnida</taxon>
        <taxon>Acari</taxon>
        <taxon>Parasitiformes</taxon>
        <taxon>Ixodida</taxon>
        <taxon>Ixodoidea</taxon>
        <taxon>Ixodidae</taxon>
        <taxon>Rhipicephalinae</taxon>
        <taxon>Rhipicephalus</taxon>
        <taxon>Rhipicephalus</taxon>
    </lineage>
</organism>
<dbReference type="Proteomes" id="UP000821837">
    <property type="component" value="Chromosome 3"/>
</dbReference>